<keyword evidence="1" id="KW-0217">Developmental protein</keyword>
<dbReference type="FunFam" id="2.10.25.10:FF:000294">
    <property type="entry name" value="Delta-like protein"/>
    <property type="match status" value="1"/>
</dbReference>
<feature type="signal peptide" evidence="8">
    <location>
        <begin position="1"/>
        <end position="16"/>
    </location>
</feature>
<evidence type="ECO:0000259" key="9">
    <source>
        <dbReference type="PROSITE" id="PS50026"/>
    </source>
</evidence>
<keyword evidence="4" id="KW-0221">Differentiation</keyword>
<dbReference type="PROSITE" id="PS01186">
    <property type="entry name" value="EGF_2"/>
    <property type="match status" value="2"/>
</dbReference>
<feature type="region of interest" description="Disordered" evidence="7">
    <location>
        <begin position="390"/>
        <end position="432"/>
    </location>
</feature>
<dbReference type="EMBL" id="CATQJA010002708">
    <property type="protein sequence ID" value="CAJ0586268.1"/>
    <property type="molecule type" value="Genomic_DNA"/>
</dbReference>
<dbReference type="PROSITE" id="PS00022">
    <property type="entry name" value="EGF_1"/>
    <property type="match status" value="3"/>
</dbReference>
<dbReference type="SMART" id="SM00179">
    <property type="entry name" value="EGF_CA"/>
    <property type="match status" value="1"/>
</dbReference>
<feature type="domain" description="EGF-like" evidence="9">
    <location>
        <begin position="168"/>
        <end position="206"/>
    </location>
</feature>
<keyword evidence="5 6" id="KW-1015">Disulfide bond</keyword>
<evidence type="ECO:0000256" key="3">
    <source>
        <dbReference type="ARBA" id="ARBA00022737"/>
    </source>
</evidence>
<evidence type="ECO:0000256" key="2">
    <source>
        <dbReference type="ARBA" id="ARBA00022536"/>
    </source>
</evidence>
<feature type="disulfide bond" evidence="6">
    <location>
        <begin position="156"/>
        <end position="165"/>
    </location>
</feature>
<proteinExistence type="predicted"/>
<dbReference type="SUPFAM" id="SSF57196">
    <property type="entry name" value="EGF/Laminin"/>
    <property type="match status" value="1"/>
</dbReference>
<dbReference type="AlphaFoldDB" id="A0AA36DET0"/>
<evidence type="ECO:0000256" key="4">
    <source>
        <dbReference type="ARBA" id="ARBA00022782"/>
    </source>
</evidence>
<evidence type="ECO:0000313" key="10">
    <source>
        <dbReference type="EMBL" id="CAJ0586268.1"/>
    </source>
</evidence>
<comment type="caution">
    <text evidence="10">The sequence shown here is derived from an EMBL/GenBank/DDBJ whole genome shotgun (WGS) entry which is preliminary data.</text>
</comment>
<dbReference type="Pfam" id="PF00008">
    <property type="entry name" value="EGF"/>
    <property type="match status" value="1"/>
</dbReference>
<dbReference type="InterPro" id="IPR001881">
    <property type="entry name" value="EGF-like_Ca-bd_dom"/>
</dbReference>
<reference evidence="10" key="1">
    <citation type="submission" date="2023-06" db="EMBL/GenBank/DDBJ databases">
        <authorList>
            <person name="Delattre M."/>
        </authorList>
    </citation>
    <scope>NUCLEOTIDE SEQUENCE</scope>
    <source>
        <strain evidence="10">AF72</strain>
    </source>
</reference>
<sequence>MFRLLGGCLIFGITWASIGTVQVRLHVDAHFDGIELFRFCLKPFKRLSVPQYGECPLGARTVDLSGRYGPRCNLACAETERYGCDENGAKKCKNGWTGLDCGKAICSTPCQNGTCTAPEVCSCASGFRGARCEECIPLPGCQHGACRNGEPNTCHCEKGWKGLLCDYDLDHCSRASPCANGGLCMNGGPEQFTCQCPQGFSGDRCEIPSGADPCHQEGICSNGGSLLVLSIILLIRLQKAGKIGYAQENLVNTARKRIYQALPSSFQQNAQPKNDGSRREVELECCQMEREQLRDTPLDDPPPYEDTVAVEDTEEGEEVQHVEVPTAVLHALAATLAFFLFFLYMAKTGGAETAFCHVVDPAVTRIDSYALHTLREFEKFFAKARPEEVKSGQSKSGATHAVSTCSVMQPTRSRRPRLAAKFSASHPNETTK</sequence>
<dbReference type="GO" id="GO:0016020">
    <property type="term" value="C:membrane"/>
    <property type="evidence" value="ECO:0007669"/>
    <property type="project" value="UniProtKB-SubCell"/>
</dbReference>
<feature type="domain" description="EGF-like" evidence="9">
    <location>
        <begin position="137"/>
        <end position="166"/>
    </location>
</feature>
<dbReference type="CDD" id="cd00054">
    <property type="entry name" value="EGF_CA"/>
    <property type="match status" value="1"/>
</dbReference>
<keyword evidence="8" id="KW-0732">Signal</keyword>
<dbReference type="PROSITE" id="PS50026">
    <property type="entry name" value="EGF_3"/>
    <property type="match status" value="3"/>
</dbReference>
<dbReference type="GO" id="GO:0030154">
    <property type="term" value="P:cell differentiation"/>
    <property type="evidence" value="ECO:0007669"/>
    <property type="project" value="UniProtKB-KW"/>
</dbReference>
<keyword evidence="3" id="KW-0677">Repeat</keyword>
<organism evidence="10 11">
    <name type="scientific">Mesorhabditis spiculigera</name>
    <dbReference type="NCBI Taxonomy" id="96644"/>
    <lineage>
        <taxon>Eukaryota</taxon>
        <taxon>Metazoa</taxon>
        <taxon>Ecdysozoa</taxon>
        <taxon>Nematoda</taxon>
        <taxon>Chromadorea</taxon>
        <taxon>Rhabditida</taxon>
        <taxon>Rhabditina</taxon>
        <taxon>Rhabditomorpha</taxon>
        <taxon>Rhabditoidea</taxon>
        <taxon>Rhabditidae</taxon>
        <taxon>Mesorhabditinae</taxon>
        <taxon>Mesorhabditis</taxon>
    </lineage>
</organism>
<dbReference type="GO" id="GO:0005509">
    <property type="term" value="F:calcium ion binding"/>
    <property type="evidence" value="ECO:0007669"/>
    <property type="project" value="InterPro"/>
</dbReference>
<dbReference type="InterPro" id="IPR000742">
    <property type="entry name" value="EGF"/>
</dbReference>
<feature type="chain" id="PRO_5041304638" description="EGF-like domain-containing protein" evidence="8">
    <location>
        <begin position="17"/>
        <end position="432"/>
    </location>
</feature>
<feature type="domain" description="EGF-like" evidence="9">
    <location>
        <begin position="102"/>
        <end position="133"/>
    </location>
</feature>
<dbReference type="Pfam" id="PF21700">
    <property type="entry name" value="EGF_DL_JAG"/>
    <property type="match status" value="1"/>
</dbReference>
<evidence type="ECO:0000256" key="6">
    <source>
        <dbReference type="PROSITE-ProRule" id="PRU00076"/>
    </source>
</evidence>
<dbReference type="Gene3D" id="2.10.25.10">
    <property type="entry name" value="Laminin"/>
    <property type="match status" value="3"/>
</dbReference>
<keyword evidence="11" id="KW-1185">Reference proteome</keyword>
<accession>A0AA36DET0</accession>
<evidence type="ECO:0000256" key="7">
    <source>
        <dbReference type="SAM" id="MobiDB-lite"/>
    </source>
</evidence>
<feature type="disulfide bond" evidence="6">
    <location>
        <begin position="123"/>
        <end position="132"/>
    </location>
</feature>
<evidence type="ECO:0000256" key="8">
    <source>
        <dbReference type="SAM" id="SignalP"/>
    </source>
</evidence>
<feature type="disulfide bond" evidence="6">
    <location>
        <begin position="196"/>
        <end position="205"/>
    </location>
</feature>
<protein>
    <recommendedName>
        <fullName evidence="9">EGF-like domain-containing protein</fullName>
    </recommendedName>
</protein>
<dbReference type="InterPro" id="IPR051022">
    <property type="entry name" value="Notch_Cell-Fate_Det"/>
</dbReference>
<dbReference type="GO" id="GO:0007154">
    <property type="term" value="P:cell communication"/>
    <property type="evidence" value="ECO:0007669"/>
    <property type="project" value="InterPro"/>
</dbReference>
<gene>
    <name evidence="10" type="ORF">MSPICULIGERA_LOCUS24275</name>
</gene>
<dbReference type="PANTHER" id="PTHR24049">
    <property type="entry name" value="CRUMBS FAMILY MEMBER"/>
    <property type="match status" value="1"/>
</dbReference>
<evidence type="ECO:0000313" key="11">
    <source>
        <dbReference type="Proteomes" id="UP001177023"/>
    </source>
</evidence>
<dbReference type="SMART" id="SM00181">
    <property type="entry name" value="EGF"/>
    <property type="match status" value="3"/>
</dbReference>
<feature type="non-terminal residue" evidence="10">
    <location>
        <position position="1"/>
    </location>
</feature>
<name>A0AA36DET0_9BILA</name>
<dbReference type="Pfam" id="PF01414">
    <property type="entry name" value="DSL"/>
    <property type="match status" value="1"/>
</dbReference>
<dbReference type="InterPro" id="IPR001774">
    <property type="entry name" value="DSL"/>
</dbReference>
<evidence type="ECO:0000256" key="1">
    <source>
        <dbReference type="ARBA" id="ARBA00022473"/>
    </source>
</evidence>
<feature type="compositionally biased region" description="Polar residues" evidence="7">
    <location>
        <begin position="391"/>
        <end position="411"/>
    </location>
</feature>
<comment type="caution">
    <text evidence="6">Lacks conserved residue(s) required for the propagation of feature annotation.</text>
</comment>
<dbReference type="Proteomes" id="UP001177023">
    <property type="component" value="Unassembled WGS sequence"/>
</dbReference>
<keyword evidence="2 6" id="KW-0245">EGF-like domain</keyword>
<evidence type="ECO:0000256" key="5">
    <source>
        <dbReference type="ARBA" id="ARBA00023157"/>
    </source>
</evidence>